<dbReference type="Pfam" id="PF01867">
    <property type="entry name" value="Cas_Cas1"/>
    <property type="match status" value="1"/>
</dbReference>
<evidence type="ECO:0000256" key="11">
    <source>
        <dbReference type="ARBA" id="ARBA00023211"/>
    </source>
</evidence>
<dbReference type="EMBL" id="DSJL01000001">
    <property type="protein sequence ID" value="HEF64208.1"/>
    <property type="molecule type" value="Genomic_DNA"/>
</dbReference>
<dbReference type="NCBIfam" id="TIGR03983">
    <property type="entry name" value="cas1_MYXAN"/>
    <property type="match status" value="1"/>
</dbReference>
<dbReference type="GO" id="GO:0046872">
    <property type="term" value="F:metal ion binding"/>
    <property type="evidence" value="ECO:0007669"/>
    <property type="project" value="UniProtKB-UniRule"/>
</dbReference>
<feature type="binding site" evidence="14">
    <location>
        <position position="445"/>
    </location>
    <ligand>
        <name>Mn(2+)</name>
        <dbReference type="ChEBI" id="CHEBI:29035"/>
    </ligand>
</feature>
<evidence type="ECO:0000256" key="9">
    <source>
        <dbReference type="ARBA" id="ARBA00023118"/>
    </source>
</evidence>
<dbReference type="Gene3D" id="1.20.120.920">
    <property type="entry name" value="CRISPR-associated endonuclease Cas1, C-terminal domain"/>
    <property type="match status" value="1"/>
</dbReference>
<comment type="caution">
    <text evidence="16">The sequence shown here is derived from an EMBL/GenBank/DDBJ whole genome shotgun (WGS) entry which is preliminary data.</text>
</comment>
<evidence type="ECO:0000259" key="15">
    <source>
        <dbReference type="Pfam" id="PF01930"/>
    </source>
</evidence>
<evidence type="ECO:0000256" key="10">
    <source>
        <dbReference type="ARBA" id="ARBA00023125"/>
    </source>
</evidence>
<comment type="subunit">
    <text evidence="13 14">Homodimer, forms a heterotetramer with a Cas2 homodimer.</text>
</comment>
<dbReference type="CDD" id="cd09634">
    <property type="entry name" value="Cas1_I-II-III"/>
    <property type="match status" value="1"/>
</dbReference>
<sequence length="539" mass="60631">MGLHSLIYCERLYYLEEVEGLLIANERVYAGRALHDERTAPDETGREHRSFWLTSERLGLYGRVDVLRTRDGNPIPYEHKRGRARRGPDGAPEAWPSDLVQLGGYALLLEETTGQPVLEGRIRYHADQVTVRVPITDALRAQVREAIARAKTLRTRTTRPPITVEASKCAHCSLAPVCLPEEERLIEGTAPQPGRLFPPHPDREIVHVSVQGARIRRVGERLLIEAPGVEPQALPIQTVGAIVLHGNVQLTTQALHLCASREVGVHWMTLGGRYLGGLATGPGTVQRRIRQYQALTDPTQRLALARRLVAARLESQLRFLLRATRNDPAKRAAIDEALRTIRQQRAAVAQAESPEVLRGYEGLAGRAYFAALPQLLGPEVPDAMRPSGRSRRPPQDPFNALLSFGYALLYRSVLAAVLAVGLEPAFGFFHTPRSAAHPLVLDLMELFRVPLWDMVVIASCNRRQWDIEADFQVARDHVWLSENGRRKAIHLYERRLEDTWKHPVLQYSLSYARTIELEVRLLEKEWSGAPGMFARARLR</sequence>
<keyword evidence="5" id="KW-0269">Exonuclease</keyword>
<evidence type="ECO:0000313" key="16">
    <source>
        <dbReference type="EMBL" id="HEF64208.1"/>
    </source>
</evidence>
<keyword evidence="7" id="KW-0408">Iron</keyword>
<keyword evidence="2 14" id="KW-0479">Metal-binding</keyword>
<dbReference type="GO" id="GO:0004520">
    <property type="term" value="F:DNA endonuclease activity"/>
    <property type="evidence" value="ECO:0007669"/>
    <property type="project" value="InterPro"/>
</dbReference>
<feature type="domain" description="DUF83" evidence="15">
    <location>
        <begin position="3"/>
        <end position="179"/>
    </location>
</feature>
<dbReference type="GO" id="GO:0003677">
    <property type="term" value="F:DNA binding"/>
    <property type="evidence" value="ECO:0007669"/>
    <property type="project" value="UniProtKB-KW"/>
</dbReference>
<dbReference type="HAMAP" id="MF_01470">
    <property type="entry name" value="Cas1"/>
    <property type="match status" value="1"/>
</dbReference>
<dbReference type="NCBIfam" id="TIGR00287">
    <property type="entry name" value="cas1"/>
    <property type="match status" value="1"/>
</dbReference>
<dbReference type="InterPro" id="IPR011604">
    <property type="entry name" value="PDDEXK-like_dom_sf"/>
</dbReference>
<dbReference type="InterPro" id="IPR042211">
    <property type="entry name" value="CRISPR-assoc_Cas1_N"/>
</dbReference>
<dbReference type="PANTHER" id="PTHR34353">
    <property type="entry name" value="CRISPR-ASSOCIATED ENDONUCLEASE CAS1 1"/>
    <property type="match status" value="1"/>
</dbReference>
<comment type="similarity">
    <text evidence="14">Belongs to the CRISPR-associated endonuclease Cas1 family.</text>
</comment>
<evidence type="ECO:0000256" key="7">
    <source>
        <dbReference type="ARBA" id="ARBA00023004"/>
    </source>
</evidence>
<comment type="cofactor">
    <cofactor evidence="14">
        <name>Mg(2+)</name>
        <dbReference type="ChEBI" id="CHEBI:18420"/>
    </cofactor>
    <cofactor evidence="14">
        <name>Mn(2+)</name>
        <dbReference type="ChEBI" id="CHEBI:29035"/>
    </cofactor>
</comment>
<evidence type="ECO:0000256" key="3">
    <source>
        <dbReference type="ARBA" id="ARBA00022759"/>
    </source>
</evidence>
<dbReference type="InterPro" id="IPR023844">
    <property type="entry name" value="CRISPR-assoc_Cas1_MYXAN"/>
</dbReference>
<keyword evidence="3 14" id="KW-0255">Endonuclease</keyword>
<dbReference type="Gene3D" id="3.90.320.10">
    <property type="match status" value="1"/>
</dbReference>
<dbReference type="GO" id="GO:0051536">
    <property type="term" value="F:iron-sulfur cluster binding"/>
    <property type="evidence" value="ECO:0007669"/>
    <property type="project" value="UniProtKB-KW"/>
</dbReference>
<proteinExistence type="inferred from homology"/>
<dbReference type="InterPro" id="IPR042206">
    <property type="entry name" value="CRISPR-assoc_Cas1_C"/>
</dbReference>
<dbReference type="InterPro" id="IPR050646">
    <property type="entry name" value="Cas1"/>
</dbReference>
<dbReference type="InterPro" id="IPR013343">
    <property type="entry name" value="CRISPR-assoc_prot_Cas4"/>
</dbReference>
<accession>A0A7C1JU53</accession>
<keyword evidence="9 14" id="KW-0051">Antiviral defense</keyword>
<keyword evidence="6 14" id="KW-0460">Magnesium</keyword>
<evidence type="ECO:0000256" key="5">
    <source>
        <dbReference type="ARBA" id="ARBA00022839"/>
    </source>
</evidence>
<reference evidence="16" key="1">
    <citation type="journal article" date="2020" name="mSystems">
        <title>Genome- and Community-Level Interaction Insights into Carbon Utilization and Element Cycling Functions of Hydrothermarchaeota in Hydrothermal Sediment.</title>
        <authorList>
            <person name="Zhou Z."/>
            <person name="Liu Y."/>
            <person name="Xu W."/>
            <person name="Pan J."/>
            <person name="Luo Z.H."/>
            <person name="Li M."/>
        </authorList>
    </citation>
    <scope>NUCLEOTIDE SEQUENCE [LARGE SCALE GENOMIC DNA]</scope>
    <source>
        <strain evidence="16">SpSt-222</strain>
    </source>
</reference>
<dbReference type="InterPro" id="IPR022765">
    <property type="entry name" value="Dna2/Cas4_DUF83"/>
</dbReference>
<keyword evidence="10 14" id="KW-0238">DNA-binding</keyword>
<dbReference type="GO" id="GO:0051607">
    <property type="term" value="P:defense response to virus"/>
    <property type="evidence" value="ECO:0007669"/>
    <property type="project" value="UniProtKB-UniRule"/>
</dbReference>
<evidence type="ECO:0000256" key="12">
    <source>
        <dbReference type="ARBA" id="ARBA00033996"/>
    </source>
</evidence>
<dbReference type="Pfam" id="PF01930">
    <property type="entry name" value="Cas_Cas4"/>
    <property type="match status" value="1"/>
</dbReference>
<dbReference type="InterPro" id="IPR002729">
    <property type="entry name" value="CRISPR-assoc_Cas1"/>
</dbReference>
<gene>
    <name evidence="14 16" type="primary">cas1</name>
    <name evidence="16" type="ORF">ENP47_01125</name>
</gene>
<dbReference type="EC" id="3.1.-.-" evidence="14"/>
<name>A0A7C1JU53_THERO</name>
<evidence type="ECO:0000256" key="2">
    <source>
        <dbReference type="ARBA" id="ARBA00022723"/>
    </source>
</evidence>
<evidence type="ECO:0000256" key="4">
    <source>
        <dbReference type="ARBA" id="ARBA00022801"/>
    </source>
</evidence>
<feature type="binding site" evidence="14">
    <location>
        <position position="361"/>
    </location>
    <ligand>
        <name>Mn(2+)</name>
        <dbReference type="ChEBI" id="CHEBI:29035"/>
    </ligand>
</feature>
<keyword evidence="1 14" id="KW-0540">Nuclease</keyword>
<dbReference type="PANTHER" id="PTHR34353:SF2">
    <property type="entry name" value="CRISPR-ASSOCIATED ENDONUCLEASE CAS1 1"/>
    <property type="match status" value="1"/>
</dbReference>
<feature type="binding site" evidence="14">
    <location>
        <position position="430"/>
    </location>
    <ligand>
        <name>Mn(2+)</name>
        <dbReference type="ChEBI" id="CHEBI:29035"/>
    </ligand>
</feature>
<evidence type="ECO:0000256" key="8">
    <source>
        <dbReference type="ARBA" id="ARBA00023014"/>
    </source>
</evidence>
<evidence type="ECO:0000256" key="6">
    <source>
        <dbReference type="ARBA" id="ARBA00022842"/>
    </source>
</evidence>
<protein>
    <recommendedName>
        <fullName evidence="14">CRISPR-associated endonuclease Cas1</fullName>
        <ecNumber evidence="14">3.1.-.-</ecNumber>
    </recommendedName>
</protein>
<keyword evidence="11 14" id="KW-0464">Manganese</keyword>
<dbReference type="GO" id="GO:0043571">
    <property type="term" value="P:maintenance of CRISPR repeat elements"/>
    <property type="evidence" value="ECO:0007669"/>
    <property type="project" value="UniProtKB-UniRule"/>
</dbReference>
<evidence type="ECO:0000256" key="13">
    <source>
        <dbReference type="ARBA" id="ARBA00038592"/>
    </source>
</evidence>
<comment type="function">
    <text evidence="14">CRISPR (clustered regularly interspaced short palindromic repeat), is an adaptive immune system that provides protection against mobile genetic elements (viruses, transposable elements and conjugative plasmids). CRISPR clusters contain spacers, sequences complementary to antecedent mobile elements, and target invading nucleic acids. CRISPR clusters are transcribed and processed into CRISPR RNA (crRNA). Acts as a dsDNA endonuclease. Involved in the integration of spacer DNA into the CRISPR cassette.</text>
</comment>
<comment type="catalytic activity">
    <reaction evidence="12">
        <text>exonucleolytic cleavage in the 5'- to 3'-direction to yield nucleoside 3'-phosphates.</text>
        <dbReference type="EC" id="3.1.12.1"/>
    </reaction>
</comment>
<dbReference type="Gene3D" id="3.100.10.20">
    <property type="entry name" value="CRISPR-associated endonuclease Cas1, N-terminal domain"/>
    <property type="match status" value="1"/>
</dbReference>
<organism evidence="16">
    <name type="scientific">Thermomicrobium roseum</name>
    <dbReference type="NCBI Taxonomy" id="500"/>
    <lineage>
        <taxon>Bacteria</taxon>
        <taxon>Pseudomonadati</taxon>
        <taxon>Thermomicrobiota</taxon>
        <taxon>Thermomicrobia</taxon>
        <taxon>Thermomicrobiales</taxon>
        <taxon>Thermomicrobiaceae</taxon>
        <taxon>Thermomicrobium</taxon>
    </lineage>
</organism>
<dbReference type="AlphaFoldDB" id="A0A7C1JU53"/>
<evidence type="ECO:0000256" key="1">
    <source>
        <dbReference type="ARBA" id="ARBA00022722"/>
    </source>
</evidence>
<dbReference type="NCBIfam" id="TIGR00372">
    <property type="entry name" value="cas4"/>
    <property type="match status" value="1"/>
</dbReference>
<keyword evidence="4 14" id="KW-0378">Hydrolase</keyword>
<keyword evidence="8" id="KW-0411">Iron-sulfur</keyword>
<dbReference type="GO" id="GO:0004527">
    <property type="term" value="F:exonuclease activity"/>
    <property type="evidence" value="ECO:0007669"/>
    <property type="project" value="UniProtKB-KW"/>
</dbReference>
<evidence type="ECO:0000256" key="14">
    <source>
        <dbReference type="HAMAP-Rule" id="MF_01470"/>
    </source>
</evidence>